<dbReference type="InterPro" id="IPR020843">
    <property type="entry name" value="ER"/>
</dbReference>
<evidence type="ECO:0000256" key="1">
    <source>
        <dbReference type="ARBA" id="ARBA00022857"/>
    </source>
</evidence>
<keyword evidence="5" id="KW-1185">Reference proteome</keyword>
<dbReference type="SUPFAM" id="SSF51735">
    <property type="entry name" value="NAD(P)-binding Rossmann-fold domains"/>
    <property type="match status" value="1"/>
</dbReference>
<dbReference type="PANTHER" id="PTHR48106:SF8">
    <property type="entry name" value="OS02G0805600 PROTEIN"/>
    <property type="match status" value="1"/>
</dbReference>
<dbReference type="PANTHER" id="PTHR48106">
    <property type="entry name" value="QUINONE OXIDOREDUCTASE PIG3-RELATED"/>
    <property type="match status" value="1"/>
</dbReference>
<dbReference type="InterPro" id="IPR011032">
    <property type="entry name" value="GroES-like_sf"/>
</dbReference>
<accession>A0A934IB03</accession>
<dbReference type="RefSeq" id="WP_198732123.1">
    <property type="nucleotide sequence ID" value="NZ_JAEINH010000001.1"/>
</dbReference>
<evidence type="ECO:0000313" key="4">
    <source>
        <dbReference type="EMBL" id="MBI9113559.1"/>
    </source>
</evidence>
<dbReference type="CDD" id="cd05276">
    <property type="entry name" value="p53_inducible_oxidoreductase"/>
    <property type="match status" value="1"/>
</dbReference>
<sequence length="332" mass="34220">MHVVEISRFGQPDVLTSVEVSDPTPAPGHVLVTVAAAGINRADILQRRGHYPPPPGAPSWPGLEVSGVVEALGEGVKGWKVGDRVAALIDGGGYAELVTVPAEQLLPVPDSVDLVDAAGLPEAVCTAWSNLVDVARLSAGEHVLVHGGSGGVGTVAIQVARALGAHVLVTAGSEERVARCMELGAAGGFVYRRPEGESFADALPDLVREATGGHGADVVLDVVGGAYLGANVASLATGGRLVVIGMQKGQRGELDLGTLLTRRASVTGTTLRSRPAEEKARIVAAVREHAWPWLADGRLRPVVHARLPLAEAARGHELLDSGEVVGKVLLVP</sequence>
<dbReference type="InterPro" id="IPR013154">
    <property type="entry name" value="ADH-like_N"/>
</dbReference>
<evidence type="ECO:0000259" key="3">
    <source>
        <dbReference type="SMART" id="SM00829"/>
    </source>
</evidence>
<dbReference type="AlphaFoldDB" id="A0A934IB03"/>
<dbReference type="NCBIfam" id="TIGR02824">
    <property type="entry name" value="quinone_pig3"/>
    <property type="match status" value="1"/>
</dbReference>
<keyword evidence="1" id="KW-0521">NADP</keyword>
<evidence type="ECO:0000313" key="5">
    <source>
        <dbReference type="Proteomes" id="UP000602087"/>
    </source>
</evidence>
<dbReference type="Gene3D" id="3.40.50.720">
    <property type="entry name" value="NAD(P)-binding Rossmann-like Domain"/>
    <property type="match status" value="1"/>
</dbReference>
<keyword evidence="2" id="KW-0560">Oxidoreductase</keyword>
<comment type="caution">
    <text evidence="4">The sequence shown here is derived from an EMBL/GenBank/DDBJ whole genome shotgun (WGS) entry which is preliminary data.</text>
</comment>
<dbReference type="GO" id="GO:0008270">
    <property type="term" value="F:zinc ion binding"/>
    <property type="evidence" value="ECO:0007669"/>
    <property type="project" value="InterPro"/>
</dbReference>
<evidence type="ECO:0000256" key="2">
    <source>
        <dbReference type="ARBA" id="ARBA00023002"/>
    </source>
</evidence>
<proteinExistence type="predicted"/>
<protein>
    <submittedName>
        <fullName evidence="4">NAD(P)H-quinone oxidoreductase</fullName>
    </submittedName>
</protein>
<dbReference type="InterPro" id="IPR013149">
    <property type="entry name" value="ADH-like_C"/>
</dbReference>
<name>A0A934IB03_9MICO</name>
<organism evidence="4 5">
    <name type="scientific">Sanguibacter suaedae</name>
    <dbReference type="NCBI Taxonomy" id="2795737"/>
    <lineage>
        <taxon>Bacteria</taxon>
        <taxon>Bacillati</taxon>
        <taxon>Actinomycetota</taxon>
        <taxon>Actinomycetes</taxon>
        <taxon>Micrococcales</taxon>
        <taxon>Sanguibacteraceae</taxon>
        <taxon>Sanguibacter</taxon>
    </lineage>
</organism>
<dbReference type="Pfam" id="PF00107">
    <property type="entry name" value="ADH_zinc_N"/>
    <property type="match status" value="1"/>
</dbReference>
<dbReference type="Gene3D" id="3.90.180.10">
    <property type="entry name" value="Medium-chain alcohol dehydrogenases, catalytic domain"/>
    <property type="match status" value="1"/>
</dbReference>
<dbReference type="SMART" id="SM00829">
    <property type="entry name" value="PKS_ER"/>
    <property type="match status" value="1"/>
</dbReference>
<dbReference type="InterPro" id="IPR002364">
    <property type="entry name" value="Quin_OxRdtase/zeta-crystal_CS"/>
</dbReference>
<dbReference type="EMBL" id="JAEINH010000001">
    <property type="protein sequence ID" value="MBI9113559.1"/>
    <property type="molecule type" value="Genomic_DNA"/>
</dbReference>
<dbReference type="GO" id="GO:0016651">
    <property type="term" value="F:oxidoreductase activity, acting on NAD(P)H"/>
    <property type="evidence" value="ECO:0007669"/>
    <property type="project" value="TreeGrafter"/>
</dbReference>
<dbReference type="GO" id="GO:0070402">
    <property type="term" value="F:NADPH binding"/>
    <property type="evidence" value="ECO:0007669"/>
    <property type="project" value="TreeGrafter"/>
</dbReference>
<dbReference type="InterPro" id="IPR036291">
    <property type="entry name" value="NAD(P)-bd_dom_sf"/>
</dbReference>
<dbReference type="PROSITE" id="PS01162">
    <property type="entry name" value="QOR_ZETA_CRYSTAL"/>
    <property type="match status" value="1"/>
</dbReference>
<reference evidence="4" key="1">
    <citation type="submission" date="2020-12" db="EMBL/GenBank/DDBJ databases">
        <title>Sanguibacter suaedae sp. nov., isolated from Suaeda aralocaspica.</title>
        <authorList>
            <person name="Ma Q."/>
        </authorList>
    </citation>
    <scope>NUCLEOTIDE SEQUENCE</scope>
    <source>
        <strain evidence="4">YZGR15</strain>
    </source>
</reference>
<feature type="domain" description="Enoyl reductase (ER)" evidence="3">
    <location>
        <begin position="10"/>
        <end position="330"/>
    </location>
</feature>
<dbReference type="SUPFAM" id="SSF50129">
    <property type="entry name" value="GroES-like"/>
    <property type="match status" value="1"/>
</dbReference>
<dbReference type="Proteomes" id="UP000602087">
    <property type="component" value="Unassembled WGS sequence"/>
</dbReference>
<dbReference type="InterPro" id="IPR014189">
    <property type="entry name" value="Quinone_OxRdtase_PIG3"/>
</dbReference>
<gene>
    <name evidence="4" type="ORF">JAV76_00860</name>
</gene>
<dbReference type="Pfam" id="PF08240">
    <property type="entry name" value="ADH_N"/>
    <property type="match status" value="1"/>
</dbReference>